<protein>
    <recommendedName>
        <fullName evidence="1">Class II aldolase/adducin N-terminal domain-containing protein</fullName>
    </recommendedName>
</protein>
<dbReference type="PANTHER" id="PTHR10672:SF3">
    <property type="entry name" value="PROTEIN HU-LI TAI SHAO"/>
    <property type="match status" value="1"/>
</dbReference>
<dbReference type="Gene3D" id="3.40.225.10">
    <property type="entry name" value="Class II aldolase/adducin N-terminal domain"/>
    <property type="match status" value="1"/>
</dbReference>
<sequence length="251" mass="27556">AMNKQVSVNQPGVMSKDEWSSRVECAAGHHLLELYNLTDLVEGVLAVRVKGESDAYLLKSYRLFFDEVSASNLVKVRFDEEPDAGPGRPLNYASCSQAKGVLQARSDVNCVLHTHIPATTVVASIEGGLSPLIQHALIVLNEIVYVACDIENDDEAVEDILGQMGDKKIAMIRNHGILIATPSVAETIFLTITLEYACQCQLSGLQTGKQNLPFSPESAEKLSKAFVSNPNNRNIFDGSLQWEGWLRKLDR</sequence>
<dbReference type="AlphaFoldDB" id="A0A383AI91"/>
<gene>
    <name evidence="2" type="ORF">METZ01_LOCUS460490</name>
</gene>
<dbReference type="InterPro" id="IPR051017">
    <property type="entry name" value="Aldolase-II_Adducin_sf"/>
</dbReference>
<accession>A0A383AI91</accession>
<dbReference type="SMART" id="SM01007">
    <property type="entry name" value="Aldolase_II"/>
    <property type="match status" value="1"/>
</dbReference>
<dbReference type="GO" id="GO:0051015">
    <property type="term" value="F:actin filament binding"/>
    <property type="evidence" value="ECO:0007669"/>
    <property type="project" value="TreeGrafter"/>
</dbReference>
<proteinExistence type="predicted"/>
<reference evidence="2" key="1">
    <citation type="submission" date="2018-05" db="EMBL/GenBank/DDBJ databases">
        <authorList>
            <person name="Lanie J.A."/>
            <person name="Ng W.-L."/>
            <person name="Kazmierczak K.M."/>
            <person name="Andrzejewski T.M."/>
            <person name="Davidsen T.M."/>
            <person name="Wayne K.J."/>
            <person name="Tettelin H."/>
            <person name="Glass J.I."/>
            <person name="Rusch D."/>
            <person name="Podicherti R."/>
            <person name="Tsui H.-C.T."/>
            <person name="Winkler M.E."/>
        </authorList>
    </citation>
    <scope>NUCLEOTIDE SEQUENCE</scope>
</reference>
<dbReference type="Pfam" id="PF00596">
    <property type="entry name" value="Aldolase_II"/>
    <property type="match status" value="1"/>
</dbReference>
<feature type="non-terminal residue" evidence="2">
    <location>
        <position position="1"/>
    </location>
</feature>
<dbReference type="EMBL" id="UINC01192477">
    <property type="protein sequence ID" value="SVE07636.1"/>
    <property type="molecule type" value="Genomic_DNA"/>
</dbReference>
<dbReference type="PANTHER" id="PTHR10672">
    <property type="entry name" value="ADDUCIN"/>
    <property type="match status" value="1"/>
</dbReference>
<dbReference type="SUPFAM" id="SSF53639">
    <property type="entry name" value="AraD/HMP-PK domain-like"/>
    <property type="match status" value="1"/>
</dbReference>
<dbReference type="InterPro" id="IPR001303">
    <property type="entry name" value="Aldolase_II/adducin_N"/>
</dbReference>
<evidence type="ECO:0000313" key="2">
    <source>
        <dbReference type="EMBL" id="SVE07636.1"/>
    </source>
</evidence>
<dbReference type="InterPro" id="IPR036409">
    <property type="entry name" value="Aldolase_II/adducin_N_sf"/>
</dbReference>
<dbReference type="GO" id="GO:0005856">
    <property type="term" value="C:cytoskeleton"/>
    <property type="evidence" value="ECO:0007669"/>
    <property type="project" value="TreeGrafter"/>
</dbReference>
<name>A0A383AI91_9ZZZZ</name>
<organism evidence="2">
    <name type="scientific">marine metagenome</name>
    <dbReference type="NCBI Taxonomy" id="408172"/>
    <lineage>
        <taxon>unclassified sequences</taxon>
        <taxon>metagenomes</taxon>
        <taxon>ecological metagenomes</taxon>
    </lineage>
</organism>
<feature type="non-terminal residue" evidence="2">
    <location>
        <position position="251"/>
    </location>
</feature>
<evidence type="ECO:0000259" key="1">
    <source>
        <dbReference type="SMART" id="SM01007"/>
    </source>
</evidence>
<feature type="domain" description="Class II aldolase/adducin N-terminal" evidence="1">
    <location>
        <begin position="23"/>
        <end position="202"/>
    </location>
</feature>